<reference evidence="3 4" key="1">
    <citation type="journal article" date="2005" name="Nature">
        <title>The map-based sequence of the rice genome.</title>
        <authorList>
            <consortium name="International rice genome sequencing project (IRGSP)"/>
            <person name="Matsumoto T."/>
            <person name="Wu J."/>
            <person name="Kanamori H."/>
            <person name="Katayose Y."/>
            <person name="Fujisawa M."/>
            <person name="Namiki N."/>
            <person name="Mizuno H."/>
            <person name="Yamamoto K."/>
            <person name="Antonio B.A."/>
            <person name="Baba T."/>
            <person name="Sakata K."/>
            <person name="Nagamura Y."/>
            <person name="Aoki H."/>
            <person name="Arikawa K."/>
            <person name="Arita K."/>
            <person name="Bito T."/>
            <person name="Chiden Y."/>
            <person name="Fujitsuka N."/>
            <person name="Fukunaka R."/>
            <person name="Hamada M."/>
            <person name="Harada C."/>
            <person name="Hayashi A."/>
            <person name="Hijishita S."/>
            <person name="Honda M."/>
            <person name="Hosokawa S."/>
            <person name="Ichikawa Y."/>
            <person name="Idonuma A."/>
            <person name="Iijima M."/>
            <person name="Ikeda M."/>
            <person name="Ikeno M."/>
            <person name="Ito K."/>
            <person name="Ito S."/>
            <person name="Ito T."/>
            <person name="Ito Y."/>
            <person name="Ito Y."/>
            <person name="Iwabuchi A."/>
            <person name="Kamiya K."/>
            <person name="Karasawa W."/>
            <person name="Kurita K."/>
            <person name="Katagiri S."/>
            <person name="Kikuta A."/>
            <person name="Kobayashi H."/>
            <person name="Kobayashi N."/>
            <person name="Machita K."/>
            <person name="Maehara T."/>
            <person name="Masukawa M."/>
            <person name="Mizubayashi T."/>
            <person name="Mukai Y."/>
            <person name="Nagasaki H."/>
            <person name="Nagata Y."/>
            <person name="Naito S."/>
            <person name="Nakashima M."/>
            <person name="Nakama Y."/>
            <person name="Nakamichi Y."/>
            <person name="Nakamura M."/>
            <person name="Meguro A."/>
            <person name="Negishi M."/>
            <person name="Ohta I."/>
            <person name="Ohta T."/>
            <person name="Okamoto M."/>
            <person name="Ono N."/>
            <person name="Saji S."/>
            <person name="Sakaguchi M."/>
            <person name="Sakai K."/>
            <person name="Shibata M."/>
            <person name="Shimokawa T."/>
            <person name="Song J."/>
            <person name="Takazaki Y."/>
            <person name="Terasawa K."/>
            <person name="Tsugane M."/>
            <person name="Tsuji K."/>
            <person name="Ueda S."/>
            <person name="Waki K."/>
            <person name="Yamagata H."/>
            <person name="Yamamoto M."/>
            <person name="Yamamoto S."/>
            <person name="Yamane H."/>
            <person name="Yoshiki S."/>
            <person name="Yoshihara R."/>
            <person name="Yukawa K."/>
            <person name="Zhong H."/>
            <person name="Yano M."/>
            <person name="Yuan Q."/>
            <person name="Ouyang S."/>
            <person name="Liu J."/>
            <person name="Jones K.M."/>
            <person name="Gansberger K."/>
            <person name="Moffat K."/>
            <person name="Hill J."/>
            <person name="Bera J."/>
            <person name="Fadrosh D."/>
            <person name="Jin S."/>
            <person name="Johri S."/>
            <person name="Kim M."/>
            <person name="Overton L."/>
            <person name="Reardon M."/>
            <person name="Tsitrin T."/>
            <person name="Vuong H."/>
            <person name="Weaver B."/>
            <person name="Ciecko A."/>
            <person name="Tallon L."/>
            <person name="Jackson J."/>
            <person name="Pai G."/>
            <person name="Aken S.V."/>
            <person name="Utterback T."/>
            <person name="Reidmuller S."/>
            <person name="Feldblyum T."/>
            <person name="Hsiao J."/>
            <person name="Zismann V."/>
            <person name="Iobst S."/>
            <person name="de Vazeille A.R."/>
            <person name="Buell C.R."/>
            <person name="Ying K."/>
            <person name="Li Y."/>
            <person name="Lu T."/>
            <person name="Huang Y."/>
            <person name="Zhao Q."/>
            <person name="Feng Q."/>
            <person name="Zhang L."/>
            <person name="Zhu J."/>
            <person name="Weng Q."/>
            <person name="Mu J."/>
            <person name="Lu Y."/>
            <person name="Fan D."/>
            <person name="Liu Y."/>
            <person name="Guan J."/>
            <person name="Zhang Y."/>
            <person name="Yu S."/>
            <person name="Liu X."/>
            <person name="Zhang Y."/>
            <person name="Hong G."/>
            <person name="Han B."/>
            <person name="Choisne N."/>
            <person name="Demange N."/>
            <person name="Orjeda G."/>
            <person name="Samain S."/>
            <person name="Cattolico L."/>
            <person name="Pelletier E."/>
            <person name="Couloux A."/>
            <person name="Segurens B."/>
            <person name="Wincker P."/>
            <person name="D'Hont A."/>
            <person name="Scarpelli C."/>
            <person name="Weissenbach J."/>
            <person name="Salanoubat M."/>
            <person name="Quetier F."/>
            <person name="Yu Y."/>
            <person name="Kim H.R."/>
            <person name="Rambo T."/>
            <person name="Currie J."/>
            <person name="Collura K."/>
            <person name="Luo M."/>
            <person name="Yang T."/>
            <person name="Ammiraju J.S.S."/>
            <person name="Engler F."/>
            <person name="Soderlund C."/>
            <person name="Wing R.A."/>
            <person name="Palmer L.E."/>
            <person name="de la Bastide M."/>
            <person name="Spiegel L."/>
            <person name="Nascimento L."/>
            <person name="Zutavern T."/>
            <person name="O'Shaughnessy A."/>
            <person name="Dike S."/>
            <person name="Dedhia N."/>
            <person name="Preston R."/>
            <person name="Balija V."/>
            <person name="McCombie W.R."/>
            <person name="Chow T."/>
            <person name="Chen H."/>
            <person name="Chung M."/>
            <person name="Chen C."/>
            <person name="Shaw J."/>
            <person name="Wu H."/>
            <person name="Hsiao K."/>
            <person name="Chao Y."/>
            <person name="Chu M."/>
            <person name="Cheng C."/>
            <person name="Hour A."/>
            <person name="Lee P."/>
            <person name="Lin S."/>
            <person name="Lin Y."/>
            <person name="Liou J."/>
            <person name="Liu S."/>
            <person name="Hsing Y."/>
            <person name="Raghuvanshi S."/>
            <person name="Mohanty A."/>
            <person name="Bharti A.K."/>
            <person name="Gaur A."/>
            <person name="Gupta V."/>
            <person name="Kumar D."/>
            <person name="Ravi V."/>
            <person name="Vij S."/>
            <person name="Kapur A."/>
            <person name="Khurana P."/>
            <person name="Khurana P."/>
            <person name="Khurana J.P."/>
            <person name="Tyagi A.K."/>
            <person name="Gaikwad K."/>
            <person name="Singh A."/>
            <person name="Dalal V."/>
            <person name="Srivastava S."/>
            <person name="Dixit A."/>
            <person name="Pal A.K."/>
            <person name="Ghazi I.A."/>
            <person name="Yadav M."/>
            <person name="Pandit A."/>
            <person name="Bhargava A."/>
            <person name="Sureshbabu K."/>
            <person name="Batra K."/>
            <person name="Sharma T.R."/>
            <person name="Mohapatra T."/>
            <person name="Singh N.K."/>
            <person name="Messing J."/>
            <person name="Nelson A.B."/>
            <person name="Fuks G."/>
            <person name="Kavchok S."/>
            <person name="Keizer G."/>
            <person name="Linton E."/>
            <person name="Llaca V."/>
            <person name="Song R."/>
            <person name="Tanyolac B."/>
            <person name="Young S."/>
            <person name="Ho-Il K."/>
            <person name="Hahn J.H."/>
            <person name="Sangsakoo G."/>
            <person name="Vanavichit A."/>
            <person name="de Mattos Luiz.A.T."/>
            <person name="Zimmer P.D."/>
            <person name="Malone G."/>
            <person name="Dellagostin O."/>
            <person name="de Oliveira A.C."/>
            <person name="Bevan M."/>
            <person name="Bancroft I."/>
            <person name="Minx P."/>
            <person name="Cordum H."/>
            <person name="Wilson R."/>
            <person name="Cheng Z."/>
            <person name="Jin W."/>
            <person name="Jiang J."/>
            <person name="Leong S.A."/>
            <person name="Iwama H."/>
            <person name="Gojobori T."/>
            <person name="Itoh T."/>
            <person name="Niimura Y."/>
            <person name="Fujii Y."/>
            <person name="Habara T."/>
            <person name="Sakai H."/>
            <person name="Sato Y."/>
            <person name="Wilson G."/>
            <person name="Kumar K."/>
            <person name="McCouch S."/>
            <person name="Juretic N."/>
            <person name="Hoen D."/>
            <person name="Wright S."/>
            <person name="Bruskiewich R."/>
            <person name="Bureau T."/>
            <person name="Miyao A."/>
            <person name="Hirochika H."/>
            <person name="Nishikawa T."/>
            <person name="Kadowaki K."/>
            <person name="Sugiura M."/>
            <person name="Burr B."/>
            <person name="Sasaki T."/>
        </authorList>
    </citation>
    <scope>NUCLEOTIDE SEQUENCE [LARGE SCALE GENOMIC DNA]</scope>
    <source>
        <strain evidence="4">cv. Nipponbare</strain>
    </source>
</reference>
<feature type="transmembrane region" description="Helical" evidence="2">
    <location>
        <begin position="80"/>
        <end position="101"/>
    </location>
</feature>
<gene>
    <name evidence="3" type="ordered locus">Os04g0518600</name>
</gene>
<evidence type="ECO:0000313" key="4">
    <source>
        <dbReference type="Proteomes" id="UP000000763"/>
    </source>
</evidence>
<keyword evidence="2" id="KW-0472">Membrane</keyword>
<dbReference type="Proteomes" id="UP000000763">
    <property type="component" value="Chromosome 4"/>
</dbReference>
<evidence type="ECO:0000256" key="1">
    <source>
        <dbReference type="SAM" id="MobiDB-lite"/>
    </source>
</evidence>
<dbReference type="EMBL" id="AP008210">
    <property type="protein sequence ID" value="BAF15241.1"/>
    <property type="molecule type" value="Genomic_DNA"/>
</dbReference>
<feature type="region of interest" description="Disordered" evidence="1">
    <location>
        <begin position="109"/>
        <end position="131"/>
    </location>
</feature>
<sequence length="131" mass="14042">RRCQVASCRDVPCHSRRGTASLPLGSCTARHRGPRAPVFSRFVGAFRFRLAPRGRGSAGLDRGEEEARGAIHCSASMFELVISIPAILLVLVIALGCYLLGRNRGRAEAASPQQFAPPAPPQQFAPPTPPK</sequence>
<feature type="compositionally biased region" description="Pro residues" evidence="1">
    <location>
        <begin position="115"/>
        <end position="131"/>
    </location>
</feature>
<proteinExistence type="predicted"/>
<feature type="non-terminal residue" evidence="3">
    <location>
        <position position="1"/>
    </location>
</feature>
<reference evidence="4" key="2">
    <citation type="journal article" date="2008" name="Nucleic Acids Res.">
        <title>The rice annotation project database (RAP-DB): 2008 update.</title>
        <authorList>
            <consortium name="The rice annotation project (RAP)"/>
        </authorList>
    </citation>
    <scope>GENOME REANNOTATION</scope>
    <source>
        <strain evidence="4">cv. Nipponbare</strain>
    </source>
</reference>
<keyword evidence="2" id="KW-0812">Transmembrane</keyword>
<name>A0A0P0WCD8_ORYSJ</name>
<protein>
    <submittedName>
        <fullName evidence="3">Os04g0518600 protein</fullName>
    </submittedName>
</protein>
<dbReference type="KEGG" id="dosa:Os04g0518600"/>
<organism evidence="3 4">
    <name type="scientific">Oryza sativa subsp. japonica</name>
    <name type="common">Rice</name>
    <dbReference type="NCBI Taxonomy" id="39947"/>
    <lineage>
        <taxon>Eukaryota</taxon>
        <taxon>Viridiplantae</taxon>
        <taxon>Streptophyta</taxon>
        <taxon>Embryophyta</taxon>
        <taxon>Tracheophyta</taxon>
        <taxon>Spermatophyta</taxon>
        <taxon>Magnoliopsida</taxon>
        <taxon>Liliopsida</taxon>
        <taxon>Poales</taxon>
        <taxon>Poaceae</taxon>
        <taxon>BOP clade</taxon>
        <taxon>Oryzoideae</taxon>
        <taxon>Oryzeae</taxon>
        <taxon>Oryzinae</taxon>
        <taxon>Oryza</taxon>
        <taxon>Oryza sativa</taxon>
    </lineage>
</organism>
<keyword evidence="2" id="KW-1133">Transmembrane helix</keyword>
<evidence type="ECO:0000313" key="3">
    <source>
        <dbReference type="EMBL" id="BAF15241.1"/>
    </source>
</evidence>
<dbReference type="Gramene" id="Os04t0518600-01">
    <property type="protein sequence ID" value="Os04t0518600-01"/>
    <property type="gene ID" value="Os04g0518600"/>
</dbReference>
<evidence type="ECO:0000256" key="2">
    <source>
        <dbReference type="SAM" id="Phobius"/>
    </source>
</evidence>
<dbReference type="AlphaFoldDB" id="A0A0P0WCD8"/>
<accession>A0A0P0WCD8</accession>